<proteinExistence type="inferred from homology"/>
<dbReference type="EMBL" id="CAEZSZ010000021">
    <property type="protein sequence ID" value="CAB4551551.1"/>
    <property type="molecule type" value="Genomic_DNA"/>
</dbReference>
<evidence type="ECO:0000256" key="8">
    <source>
        <dbReference type="ARBA" id="ARBA00022705"/>
    </source>
</evidence>
<dbReference type="InterPro" id="IPR004805">
    <property type="entry name" value="DnaE2/DnaE/PolC"/>
</dbReference>
<comment type="catalytic activity">
    <reaction evidence="12">
        <text>DNA(n) + a 2'-deoxyribonucleoside 5'-triphosphate = DNA(n+1) + diphosphate</text>
        <dbReference type="Rhea" id="RHEA:22508"/>
        <dbReference type="Rhea" id="RHEA-COMP:17339"/>
        <dbReference type="Rhea" id="RHEA-COMP:17340"/>
        <dbReference type="ChEBI" id="CHEBI:33019"/>
        <dbReference type="ChEBI" id="CHEBI:61560"/>
        <dbReference type="ChEBI" id="CHEBI:173112"/>
        <dbReference type="EC" id="2.7.7.7"/>
    </reaction>
</comment>
<dbReference type="GO" id="GO:0003676">
    <property type="term" value="F:nucleic acid binding"/>
    <property type="evidence" value="ECO:0007669"/>
    <property type="project" value="InterPro"/>
</dbReference>
<dbReference type="Pfam" id="PF07733">
    <property type="entry name" value="DNA_pol3_alpha"/>
    <property type="match status" value="1"/>
</dbReference>
<dbReference type="SUPFAM" id="SSF89550">
    <property type="entry name" value="PHP domain-like"/>
    <property type="match status" value="1"/>
</dbReference>
<gene>
    <name evidence="14" type="ORF">UFOPK1561_00315</name>
</gene>
<keyword evidence="8" id="KW-0235">DNA replication</keyword>
<keyword evidence="6" id="KW-0808">Transferase</keyword>
<feature type="domain" description="Polymerase/histidinol phosphatase N-terminal" evidence="13">
    <location>
        <begin position="5"/>
        <end position="72"/>
    </location>
</feature>
<evidence type="ECO:0000256" key="9">
    <source>
        <dbReference type="ARBA" id="ARBA00022763"/>
    </source>
</evidence>
<dbReference type="InterPro" id="IPR004013">
    <property type="entry name" value="PHP_dom"/>
</dbReference>
<reference evidence="14" key="1">
    <citation type="submission" date="2020-05" db="EMBL/GenBank/DDBJ databases">
        <authorList>
            <person name="Chiriac C."/>
            <person name="Salcher M."/>
            <person name="Ghai R."/>
            <person name="Kavagutti S V."/>
        </authorList>
    </citation>
    <scope>NUCLEOTIDE SEQUENCE</scope>
</reference>
<dbReference type="NCBIfam" id="TIGR00594">
    <property type="entry name" value="polc"/>
    <property type="match status" value="1"/>
</dbReference>
<dbReference type="InterPro" id="IPR040982">
    <property type="entry name" value="DNA_pol3_finger"/>
</dbReference>
<dbReference type="Gene3D" id="1.10.150.870">
    <property type="match status" value="1"/>
</dbReference>
<sequence>MSFFTHLHVASAFSAHYGVTRPEKMVEAARALGFSSIAITDRDGLYGAVKHIGACVALGVAPIIGVDLNIFDDDGSSLGRCVILAHGNNQGAGWKTLCQIVSFAHEKQKLNGAHKKSVGIGRRMLSELLANSNCTLLLGPDSDVGRQVVAGNRAEAELLLENWHGLFQQPGSFGIEIVSHLTKPGTAFSTLQARRMLELADQKSIPTVLTNAVRYLEPDDALTADVLDAARHLEALGLFEEQPNAQAWMKPTEKMLALAIEITEDRNRALELFDVTAKLAERCRLEPVSDCGWGKPKTPEQSALGITGNPFEVLWQKAHSEIERYYPRENKRLIQQVQHRLGQELITINKLGFATYFLTVADVAQMIRDMKIRSQARGSGAGSLVNYLLGISGVDPIEHDLLFERFLSTERSSLPDIDIDVESARRHDIYRAIFKRYGSQRVTLLSMQSTYRGRGAMRESGLALGLAEDEIDDIAKNMWRFSAGSFRGALAIKPELAQFAAAVEEDRRMNLLVDMTERLDRLPRYISMHPCGVILGDSTLLNLTPVEPSGAGLPMSQFDKDDMDPMGFLKLDVLGVRMQSTMAYAIQEISRVRGENVDLDRVPRDDAETFKAIRTTNTLGVFQIESPGQRELTGKHQPTQFNDLTIQISLFRPGPMKGNMIAPYLDGRHGFAKPDFIHPDLEPILRESWGVVIFHEHVIRILNVMTGCTLAKADELRRSLENPRANQMVKQFFKKEAAARKYPAAVIEKVWKILEGFSSFGFCKAHGAAFALPTYQSAWLKTHYPTEFMAGLFTHDPGMYPKRLLLSEARRLGVNLLPIDVNCSTNEYRVEKIKRKTIDHQIIKSDESDIGVRMALNEIQGISEAEIERIINEQPFVDVADFYLRAKPSRRSLERLALIGALDQLGYQSGGEGVTRGDIVARVRQLNALKKRPIPNQDQPTLDFEIFEQLPTGNLEMSVDQKVQHELEIMNLDFSQHVLDQYRPMLDEMGVVNSSELVSMRGKSDVLVAGVRVATQTPPMKSGKRVVFITLDDGTGCSDSTFFNEAQSRCSNILFNTKLLIISGKIRRTGVRGVSLMAENAWDLKELWDQWLVAVENREQAQNFYV</sequence>
<dbReference type="Pfam" id="PF14579">
    <property type="entry name" value="HHH_6"/>
    <property type="match status" value="1"/>
</dbReference>
<evidence type="ECO:0000256" key="6">
    <source>
        <dbReference type="ARBA" id="ARBA00022679"/>
    </source>
</evidence>
<keyword evidence="5" id="KW-0963">Cytoplasm</keyword>
<dbReference type="PANTHER" id="PTHR32294:SF4">
    <property type="entry name" value="ERROR-PRONE DNA POLYMERASE"/>
    <property type="match status" value="1"/>
</dbReference>
<dbReference type="GO" id="GO:0008408">
    <property type="term" value="F:3'-5' exonuclease activity"/>
    <property type="evidence" value="ECO:0007669"/>
    <property type="project" value="InterPro"/>
</dbReference>
<keyword evidence="10" id="KW-0239">DNA-directed DNA polymerase</keyword>
<evidence type="ECO:0000256" key="3">
    <source>
        <dbReference type="ARBA" id="ARBA00012417"/>
    </source>
</evidence>
<dbReference type="AlphaFoldDB" id="A0A6J6CJJ2"/>
<dbReference type="EC" id="2.7.7.7" evidence="3"/>
<evidence type="ECO:0000259" key="13">
    <source>
        <dbReference type="SMART" id="SM00481"/>
    </source>
</evidence>
<evidence type="ECO:0000256" key="10">
    <source>
        <dbReference type="ARBA" id="ARBA00022932"/>
    </source>
</evidence>
<name>A0A6J6CJJ2_9ZZZZ</name>
<dbReference type="GO" id="GO:0006260">
    <property type="term" value="P:DNA replication"/>
    <property type="evidence" value="ECO:0007669"/>
    <property type="project" value="UniProtKB-KW"/>
</dbReference>
<dbReference type="InterPro" id="IPR011708">
    <property type="entry name" value="DNA_pol3_alpha_NTPase_dom"/>
</dbReference>
<keyword evidence="11" id="KW-0234">DNA repair</keyword>
<dbReference type="Pfam" id="PF02811">
    <property type="entry name" value="PHP"/>
    <property type="match status" value="1"/>
</dbReference>
<dbReference type="Pfam" id="PF17657">
    <property type="entry name" value="DNA_pol3_finger"/>
    <property type="match status" value="1"/>
</dbReference>
<evidence type="ECO:0000256" key="1">
    <source>
        <dbReference type="ARBA" id="ARBA00004496"/>
    </source>
</evidence>
<dbReference type="GO" id="GO:0005737">
    <property type="term" value="C:cytoplasm"/>
    <property type="evidence" value="ECO:0007669"/>
    <property type="project" value="UniProtKB-SubCell"/>
</dbReference>
<keyword evidence="9" id="KW-0227">DNA damage</keyword>
<dbReference type="Pfam" id="PF01336">
    <property type="entry name" value="tRNA_anti-codon"/>
    <property type="match status" value="1"/>
</dbReference>
<dbReference type="InterPro" id="IPR004365">
    <property type="entry name" value="NA-bd_OB_tRNA"/>
</dbReference>
<keyword evidence="7" id="KW-0548">Nucleotidyltransferase</keyword>
<dbReference type="InterPro" id="IPR029460">
    <property type="entry name" value="DNAPol_HHH"/>
</dbReference>
<evidence type="ECO:0000256" key="12">
    <source>
        <dbReference type="ARBA" id="ARBA00049244"/>
    </source>
</evidence>
<dbReference type="Gene3D" id="3.20.20.140">
    <property type="entry name" value="Metal-dependent hydrolases"/>
    <property type="match status" value="1"/>
</dbReference>
<comment type="similarity">
    <text evidence="2">Belongs to the DNA polymerase type-C family. DnaE2 subfamily.</text>
</comment>
<evidence type="ECO:0000313" key="14">
    <source>
        <dbReference type="EMBL" id="CAB4551551.1"/>
    </source>
</evidence>
<dbReference type="GO" id="GO:0006281">
    <property type="term" value="P:DNA repair"/>
    <property type="evidence" value="ECO:0007669"/>
    <property type="project" value="UniProtKB-KW"/>
</dbReference>
<accession>A0A6J6CJJ2</accession>
<evidence type="ECO:0000256" key="2">
    <source>
        <dbReference type="ARBA" id="ARBA00007391"/>
    </source>
</evidence>
<evidence type="ECO:0000256" key="11">
    <source>
        <dbReference type="ARBA" id="ARBA00023204"/>
    </source>
</evidence>
<protein>
    <recommendedName>
        <fullName evidence="4">Error-prone DNA polymerase</fullName>
        <ecNumber evidence="3">2.7.7.7</ecNumber>
    </recommendedName>
</protein>
<dbReference type="InterPro" id="IPR016195">
    <property type="entry name" value="Pol/histidinol_Pase-like"/>
</dbReference>
<evidence type="ECO:0000256" key="5">
    <source>
        <dbReference type="ARBA" id="ARBA00022490"/>
    </source>
</evidence>
<dbReference type="GO" id="GO:0003887">
    <property type="term" value="F:DNA-directed DNA polymerase activity"/>
    <property type="evidence" value="ECO:0007669"/>
    <property type="project" value="UniProtKB-KW"/>
</dbReference>
<organism evidence="14">
    <name type="scientific">freshwater metagenome</name>
    <dbReference type="NCBI Taxonomy" id="449393"/>
    <lineage>
        <taxon>unclassified sequences</taxon>
        <taxon>metagenomes</taxon>
        <taxon>ecological metagenomes</taxon>
    </lineage>
</organism>
<dbReference type="PANTHER" id="PTHR32294">
    <property type="entry name" value="DNA POLYMERASE III SUBUNIT ALPHA"/>
    <property type="match status" value="1"/>
</dbReference>
<dbReference type="CDD" id="cd04485">
    <property type="entry name" value="DnaE_OBF"/>
    <property type="match status" value="1"/>
</dbReference>
<comment type="subcellular location">
    <subcellularLocation>
        <location evidence="1">Cytoplasm</location>
    </subcellularLocation>
</comment>
<dbReference type="SMART" id="SM00481">
    <property type="entry name" value="POLIIIAc"/>
    <property type="match status" value="1"/>
</dbReference>
<evidence type="ECO:0000256" key="7">
    <source>
        <dbReference type="ARBA" id="ARBA00022695"/>
    </source>
</evidence>
<evidence type="ECO:0000256" key="4">
    <source>
        <dbReference type="ARBA" id="ARBA00017273"/>
    </source>
</evidence>
<dbReference type="InterPro" id="IPR003141">
    <property type="entry name" value="Pol/His_phosphatase_N"/>
</dbReference>